<dbReference type="KEGG" id="cam:101502469"/>
<evidence type="ECO:0000256" key="1">
    <source>
        <dbReference type="ARBA" id="ARBA00005921"/>
    </source>
</evidence>
<reference evidence="6 7" key="2">
    <citation type="submission" date="2025-04" db="UniProtKB">
        <authorList>
            <consortium name="RefSeq"/>
        </authorList>
    </citation>
    <scope>IDENTIFICATION</scope>
    <source>
        <tissue evidence="6 7">Etiolated seedlings</tissue>
    </source>
</reference>
<comment type="similarity">
    <text evidence="1">Belongs to the FPP family.</text>
</comment>
<feature type="compositionally biased region" description="Low complexity" evidence="4">
    <location>
        <begin position="19"/>
        <end position="28"/>
    </location>
</feature>
<dbReference type="RefSeq" id="XP_004503892.1">
    <property type="nucleotide sequence ID" value="XM_004503835.3"/>
</dbReference>
<evidence type="ECO:0000313" key="7">
    <source>
        <dbReference type="RefSeq" id="XP_004503891.1"/>
    </source>
</evidence>
<evidence type="ECO:0000256" key="4">
    <source>
        <dbReference type="SAM" id="MobiDB-lite"/>
    </source>
</evidence>
<evidence type="ECO:0000313" key="8">
    <source>
        <dbReference type="RefSeq" id="XP_004503892.1"/>
    </source>
</evidence>
<feature type="region of interest" description="Disordered" evidence="4">
    <location>
        <begin position="1"/>
        <end position="67"/>
    </location>
</feature>
<feature type="region of interest" description="Disordered" evidence="4">
    <location>
        <begin position="628"/>
        <end position="660"/>
    </location>
</feature>
<dbReference type="eggNOG" id="ENOG502QQJ4">
    <property type="taxonomic scope" value="Eukaryota"/>
</dbReference>
<name>A0A1S2YF42_CICAR</name>
<gene>
    <name evidence="6 7 8" type="primary">LOC101502469</name>
</gene>
<evidence type="ECO:0000256" key="3">
    <source>
        <dbReference type="SAM" id="Coils"/>
    </source>
</evidence>
<proteinExistence type="inferred from homology"/>
<dbReference type="Pfam" id="PF05911">
    <property type="entry name" value="FPP"/>
    <property type="match status" value="3"/>
</dbReference>
<dbReference type="RefSeq" id="XP_073226341.1">
    <property type="nucleotide sequence ID" value="XM_073370240.1"/>
</dbReference>
<sequence length="660" mass="74399">MDRRSWLWRRKSSEKSPGETESSGSISSHSERFSDEQLYPSQATLSPEVTSKAAPNEEVNTPKNYKEVTDVKTLTNELAKALLDISAKEDLVKQHSKVAEEAVSGWEKAENEVLSLKQQLDAARQKNSGLEDRVSHLDGALKECMRQLRQAREVQEQKIHEAVANDSNDRESRRSELERKVAELETQLQTSKADAAASIRSDLHRRLEAVEKKNLGLQLELQSRLEELEFRIAERDLSTQAAETASKQHLESIKKVAKLEAECRRLKAMTRKTFNVNDNRSLTASSVYVESFTDSMSDSGERLLAVESDVHKLGGWEMNECEPSCSDSCSSALITELDQFKNKKTTGKNHTATSIEINLMDDFLEMERLAALPDTESGSRYAKGGLASDQSIVGQVTVEAEVEAMIQKNTELEKQLEKMVADKHEIEISLTECQMQLETSESRIRAAELKVEELQTQLSLAKKSNQEAYEELKETRTKKEIVDSKLKLVQTEVEELISKIHSLEEQIQKERALSAVNLIKSKKLEDELSRMKHEAQVQQDADTLLKENVNRDLKSKQDKELALATSKFAECQKTIASLGKQLKSLATLEDFLLDSDNPIELTREVTQQVPQKGGEQLKLNHTDLSFPKRDSLNSSITNEKSRSNGIGKFIPRSKSVNRTR</sequence>
<dbReference type="GeneID" id="101502469"/>
<dbReference type="PaxDb" id="3827-XP_004503890.1"/>
<feature type="compositionally biased region" description="Basic and acidic residues" evidence="4">
    <location>
        <begin position="1"/>
        <end position="18"/>
    </location>
</feature>
<dbReference type="OrthoDB" id="128924at2759"/>
<keyword evidence="2 3" id="KW-0175">Coiled coil</keyword>
<dbReference type="STRING" id="3827.A0A1S2YF42"/>
<protein>
    <submittedName>
        <fullName evidence="6 7">Filament-like plant protein</fullName>
    </submittedName>
</protein>
<evidence type="ECO:0000313" key="5">
    <source>
        <dbReference type="Proteomes" id="UP000087171"/>
    </source>
</evidence>
<feature type="region of interest" description="Disordered" evidence="4">
    <location>
        <begin position="157"/>
        <end position="177"/>
    </location>
</feature>
<dbReference type="PANTHER" id="PTHR31580">
    <property type="entry name" value="FILAMENT-LIKE PLANT PROTEIN 4"/>
    <property type="match status" value="1"/>
</dbReference>
<accession>A0A1S2YF42</accession>
<organism evidence="5 6">
    <name type="scientific">Cicer arietinum</name>
    <name type="common">Chickpea</name>
    <name type="synonym">Garbanzo</name>
    <dbReference type="NCBI Taxonomy" id="3827"/>
    <lineage>
        <taxon>Eukaryota</taxon>
        <taxon>Viridiplantae</taxon>
        <taxon>Streptophyta</taxon>
        <taxon>Embryophyta</taxon>
        <taxon>Tracheophyta</taxon>
        <taxon>Spermatophyta</taxon>
        <taxon>Magnoliopsida</taxon>
        <taxon>eudicotyledons</taxon>
        <taxon>Gunneridae</taxon>
        <taxon>Pentapetalae</taxon>
        <taxon>rosids</taxon>
        <taxon>fabids</taxon>
        <taxon>Fabales</taxon>
        <taxon>Fabaceae</taxon>
        <taxon>Papilionoideae</taxon>
        <taxon>50 kb inversion clade</taxon>
        <taxon>NPAAA clade</taxon>
        <taxon>Hologalegina</taxon>
        <taxon>IRL clade</taxon>
        <taxon>Cicereae</taxon>
        <taxon>Cicer</taxon>
    </lineage>
</organism>
<dbReference type="PANTHER" id="PTHR31580:SF49">
    <property type="entry name" value="FILAMENT-LIKE PLANT PROTEIN 3"/>
    <property type="match status" value="1"/>
</dbReference>
<dbReference type="RefSeq" id="XP_004503890.1">
    <property type="nucleotide sequence ID" value="XM_004503833.3"/>
</dbReference>
<reference evidence="5" key="1">
    <citation type="journal article" date="2013" name="Nat. Biotechnol.">
        <title>Draft genome sequence of chickpea (Cicer arietinum) provides a resource for trait improvement.</title>
        <authorList>
            <person name="Varshney R.K."/>
            <person name="Song C."/>
            <person name="Saxena R.K."/>
            <person name="Azam S."/>
            <person name="Yu S."/>
            <person name="Sharpe A.G."/>
            <person name="Cannon S."/>
            <person name="Baek J."/>
            <person name="Rosen B.D."/>
            <person name="Tar'an B."/>
            <person name="Millan T."/>
            <person name="Zhang X."/>
            <person name="Ramsay L.D."/>
            <person name="Iwata A."/>
            <person name="Wang Y."/>
            <person name="Nelson W."/>
            <person name="Farmer A.D."/>
            <person name="Gaur P.M."/>
            <person name="Soderlund C."/>
            <person name="Penmetsa R.V."/>
            <person name="Xu C."/>
            <person name="Bharti A.K."/>
            <person name="He W."/>
            <person name="Winter P."/>
            <person name="Zhao S."/>
            <person name="Hane J.K."/>
            <person name="Carrasquilla-Garcia N."/>
            <person name="Condie J.A."/>
            <person name="Upadhyaya H.D."/>
            <person name="Luo M.C."/>
            <person name="Thudi M."/>
            <person name="Gowda C.L."/>
            <person name="Singh N.P."/>
            <person name="Lichtenzveig J."/>
            <person name="Gali K.K."/>
            <person name="Rubio J."/>
            <person name="Nadarajan N."/>
            <person name="Dolezel J."/>
            <person name="Bansal K.C."/>
            <person name="Xu X."/>
            <person name="Edwards D."/>
            <person name="Zhang G."/>
            <person name="Kahl G."/>
            <person name="Gil J."/>
            <person name="Singh K.B."/>
            <person name="Datta S.K."/>
            <person name="Jackson S.A."/>
            <person name="Wang J."/>
            <person name="Cook D.R."/>
        </authorList>
    </citation>
    <scope>NUCLEOTIDE SEQUENCE [LARGE SCALE GENOMIC DNA]</scope>
    <source>
        <strain evidence="5">cv. CDC Frontier</strain>
    </source>
</reference>
<dbReference type="AlphaFoldDB" id="A0A1S2YF42"/>
<keyword evidence="5" id="KW-1185">Reference proteome</keyword>
<feature type="coiled-coil region" evidence="3">
    <location>
        <begin position="395"/>
        <end position="541"/>
    </location>
</feature>
<evidence type="ECO:0000313" key="6">
    <source>
        <dbReference type="RefSeq" id="XP_004503890.1"/>
    </source>
</evidence>
<dbReference type="Proteomes" id="UP000087171">
    <property type="component" value="Chromosome Ca6"/>
</dbReference>
<dbReference type="RefSeq" id="XP_004503891.1">
    <property type="nucleotide sequence ID" value="XM_004503834.3"/>
</dbReference>
<dbReference type="InterPro" id="IPR008587">
    <property type="entry name" value="FPP_plant"/>
</dbReference>
<feature type="compositionally biased region" description="Polar residues" evidence="4">
    <location>
        <begin position="39"/>
        <end position="49"/>
    </location>
</feature>
<evidence type="ECO:0000256" key="2">
    <source>
        <dbReference type="ARBA" id="ARBA00023054"/>
    </source>
</evidence>